<feature type="compositionally biased region" description="Acidic residues" evidence="1">
    <location>
        <begin position="395"/>
        <end position="405"/>
    </location>
</feature>
<comment type="caution">
    <text evidence="3">The sequence shown here is derived from an EMBL/GenBank/DDBJ whole genome shotgun (WGS) entry which is preliminary data.</text>
</comment>
<dbReference type="AlphaFoldDB" id="A0AAE3WJ25"/>
<evidence type="ECO:0000256" key="1">
    <source>
        <dbReference type="SAM" id="MobiDB-lite"/>
    </source>
</evidence>
<feature type="compositionally biased region" description="Basic and acidic residues" evidence="1">
    <location>
        <begin position="322"/>
        <end position="343"/>
    </location>
</feature>
<reference evidence="3" key="1">
    <citation type="submission" date="2019-07" db="EMBL/GenBank/DDBJ databases">
        <title>Phylogenomic Reclassification of ATCC Bacillus Strains and Various Taxa within the Genus Bacillus.</title>
        <authorList>
            <person name="Riojas M.A."/>
            <person name="Frank A.M."/>
            <person name="Fenn S.L."/>
            <person name="King S."/>
            <person name="Brower S."/>
            <person name="Hazbon M.H."/>
        </authorList>
    </citation>
    <scope>NUCLEOTIDE SEQUENCE</scope>
    <source>
        <strain evidence="3">ATCC 27142</strain>
    </source>
</reference>
<feature type="compositionally biased region" description="Acidic residues" evidence="1">
    <location>
        <begin position="204"/>
        <end position="216"/>
    </location>
</feature>
<name>A0AAE3WJ25_BACPU</name>
<feature type="compositionally biased region" description="Acidic residues" evidence="1">
    <location>
        <begin position="367"/>
        <end position="376"/>
    </location>
</feature>
<feature type="region of interest" description="Disordered" evidence="1">
    <location>
        <begin position="196"/>
        <end position="411"/>
    </location>
</feature>
<proteinExistence type="predicted"/>
<dbReference type="InterPro" id="IPR018392">
    <property type="entry name" value="LysM"/>
</dbReference>
<protein>
    <submittedName>
        <fullName evidence="3">LysM peptidoglycan-binding domain-containing protein</fullName>
    </submittedName>
</protein>
<sequence>MSQNNRLQFSVEESIYFKSGQEVSELLSISLDPDILVQEVNDYVSIRGSLELTGEYNINQEELLGELSSYASYREADEVKVREDGTAELLHQFPVDITIPKNKISHLNDVFVFIDAFDYQLTENRLLTIQADLAIEGLLDEKMPQAPVVEPYEFVHRPEEEYGDVTYDYQLQPEHEEQEELQGNEREVYEEQAVLQHDTRAEQEEQEEEREEEIEIELVSREEEGETEELEESEELEETESQEYEEQAVLQHDTRAEKEEQQEEQEEEIEIELVSREEEGETEELEESEELEETESQEEVALGYRSLPEAQVQEPPFFEPPKLLEEEKREDTFFEVEVRKDPEAAEELEETVQPYPIFESPTYHVEEEQEEQEQDDTNQLGRLYEREAPKVYESAQEEEEPEYDERETSGSENSLYLTKLFAKQEEEDFSRMKICIVQQEDTVDLICERYQLNVQQLLRTNSLSVDAELEEGQILYIPEYQKSNA</sequence>
<dbReference type="Gene3D" id="3.10.350.10">
    <property type="entry name" value="LysM domain"/>
    <property type="match status" value="1"/>
</dbReference>
<dbReference type="SUPFAM" id="SSF54106">
    <property type="entry name" value="LysM domain"/>
    <property type="match status" value="1"/>
</dbReference>
<dbReference type="Pfam" id="PF01476">
    <property type="entry name" value="LysM"/>
    <property type="match status" value="1"/>
</dbReference>
<dbReference type="RefSeq" id="WP_309415661.1">
    <property type="nucleotide sequence ID" value="NZ_VKQA01000001.1"/>
</dbReference>
<organism evidence="3 4">
    <name type="scientific">Bacillus pumilus</name>
    <name type="common">Bacillus mesentericus</name>
    <dbReference type="NCBI Taxonomy" id="1408"/>
    <lineage>
        <taxon>Bacteria</taxon>
        <taxon>Bacillati</taxon>
        <taxon>Bacillota</taxon>
        <taxon>Bacilli</taxon>
        <taxon>Bacillales</taxon>
        <taxon>Bacillaceae</taxon>
        <taxon>Bacillus</taxon>
    </lineage>
</organism>
<feature type="compositionally biased region" description="Acidic residues" evidence="1">
    <location>
        <begin position="223"/>
        <end position="246"/>
    </location>
</feature>
<dbReference type="EMBL" id="VKQA01000001">
    <property type="protein sequence ID" value="MDR4250339.1"/>
    <property type="molecule type" value="Genomic_DNA"/>
</dbReference>
<evidence type="ECO:0000313" key="3">
    <source>
        <dbReference type="EMBL" id="MDR4250339.1"/>
    </source>
</evidence>
<dbReference type="InterPro" id="IPR036779">
    <property type="entry name" value="LysM_dom_sf"/>
</dbReference>
<evidence type="ECO:0000259" key="2">
    <source>
        <dbReference type="PROSITE" id="PS51782"/>
    </source>
</evidence>
<evidence type="ECO:0000313" key="4">
    <source>
        <dbReference type="Proteomes" id="UP001182042"/>
    </source>
</evidence>
<feature type="compositionally biased region" description="Acidic residues" evidence="1">
    <location>
        <begin position="260"/>
        <end position="271"/>
    </location>
</feature>
<dbReference type="Proteomes" id="UP001182042">
    <property type="component" value="Unassembled WGS sequence"/>
</dbReference>
<gene>
    <name evidence="3" type="ORF">FO508_08250</name>
</gene>
<dbReference type="PROSITE" id="PS51782">
    <property type="entry name" value="LYSM"/>
    <property type="match status" value="1"/>
</dbReference>
<accession>A0AAE3WJ25</accession>
<feature type="compositionally biased region" description="Acidic residues" evidence="1">
    <location>
        <begin position="278"/>
        <end position="298"/>
    </location>
</feature>
<dbReference type="InterPro" id="IPR048862">
    <property type="entry name" value="SPOCS_spoVID_N"/>
</dbReference>
<dbReference type="SMART" id="SM00257">
    <property type="entry name" value="LysM"/>
    <property type="match status" value="1"/>
</dbReference>
<dbReference type="Pfam" id="PF20918">
    <property type="entry name" value="SPOCS_spoVID-N"/>
    <property type="match status" value="1"/>
</dbReference>
<feature type="domain" description="LysM" evidence="2">
    <location>
        <begin position="433"/>
        <end position="477"/>
    </location>
</feature>